<dbReference type="PANTHER" id="PTHR33495:SF2">
    <property type="entry name" value="ANTI-SIGMA FACTOR ANTAGONIST TM_1081-RELATED"/>
    <property type="match status" value="1"/>
</dbReference>
<protein>
    <recommendedName>
        <fullName evidence="2">Anti-sigma factor antagonist</fullName>
    </recommendedName>
</protein>
<dbReference type="OrthoDB" id="9794628at2"/>
<dbReference type="PANTHER" id="PTHR33495">
    <property type="entry name" value="ANTI-SIGMA FACTOR ANTAGONIST TM_1081-RELATED-RELATED"/>
    <property type="match status" value="1"/>
</dbReference>
<dbReference type="InterPro" id="IPR002645">
    <property type="entry name" value="STAS_dom"/>
</dbReference>
<evidence type="ECO:0000256" key="1">
    <source>
        <dbReference type="ARBA" id="ARBA00009013"/>
    </source>
</evidence>
<evidence type="ECO:0000259" key="3">
    <source>
        <dbReference type="PROSITE" id="PS50801"/>
    </source>
</evidence>
<dbReference type="InterPro" id="IPR003658">
    <property type="entry name" value="Anti-sigma_ant"/>
</dbReference>
<evidence type="ECO:0000313" key="5">
    <source>
        <dbReference type="Proteomes" id="UP000198356"/>
    </source>
</evidence>
<dbReference type="PROSITE" id="PS50801">
    <property type="entry name" value="STAS"/>
    <property type="match status" value="1"/>
</dbReference>
<dbReference type="Pfam" id="PF01740">
    <property type="entry name" value="STAS"/>
    <property type="match status" value="1"/>
</dbReference>
<proteinExistence type="inferred from homology"/>
<dbReference type="InterPro" id="IPR036513">
    <property type="entry name" value="STAS_dom_sf"/>
</dbReference>
<feature type="domain" description="STAS" evidence="3">
    <location>
        <begin position="6"/>
        <end position="115"/>
    </location>
</feature>
<dbReference type="NCBIfam" id="TIGR00377">
    <property type="entry name" value="ant_ant_sig"/>
    <property type="match status" value="1"/>
</dbReference>
<organism evidence="4 5">
    <name type="scientific">Granulicella rosea</name>
    <dbReference type="NCBI Taxonomy" id="474952"/>
    <lineage>
        <taxon>Bacteria</taxon>
        <taxon>Pseudomonadati</taxon>
        <taxon>Acidobacteriota</taxon>
        <taxon>Terriglobia</taxon>
        <taxon>Terriglobales</taxon>
        <taxon>Acidobacteriaceae</taxon>
        <taxon>Granulicella</taxon>
    </lineage>
</organism>
<evidence type="ECO:0000313" key="4">
    <source>
        <dbReference type="EMBL" id="SNT14870.1"/>
    </source>
</evidence>
<sequence length="122" mass="12935">MFFAAMNVAIEYVNDLPIVIVNGRLDTVTAPAFDAHLGPFLATPRPRILLDLSQVGYISSAGLRSVLQLVKHTAAKGGRLGLFGAQPAIMEVIEISGFPTLVDLYPDREAALAASKVESKGA</sequence>
<comment type="similarity">
    <text evidence="1 2">Belongs to the anti-sigma-factor antagonist family.</text>
</comment>
<reference evidence="4 5" key="1">
    <citation type="submission" date="2017-06" db="EMBL/GenBank/DDBJ databases">
        <authorList>
            <person name="Kim H.J."/>
            <person name="Triplett B.A."/>
        </authorList>
    </citation>
    <scope>NUCLEOTIDE SEQUENCE [LARGE SCALE GENOMIC DNA]</scope>
    <source>
        <strain evidence="4 5">DSM 18704</strain>
    </source>
</reference>
<dbReference type="GO" id="GO:0043856">
    <property type="term" value="F:anti-sigma factor antagonist activity"/>
    <property type="evidence" value="ECO:0007669"/>
    <property type="project" value="InterPro"/>
</dbReference>
<keyword evidence="5" id="KW-1185">Reference proteome</keyword>
<dbReference type="AlphaFoldDB" id="A0A239KA78"/>
<dbReference type="SUPFAM" id="SSF52091">
    <property type="entry name" value="SpoIIaa-like"/>
    <property type="match status" value="1"/>
</dbReference>
<dbReference type="EMBL" id="FZOU01000004">
    <property type="protein sequence ID" value="SNT14870.1"/>
    <property type="molecule type" value="Genomic_DNA"/>
</dbReference>
<name>A0A239KA78_9BACT</name>
<accession>A0A239KA78</accession>
<dbReference type="Gene3D" id="3.30.750.24">
    <property type="entry name" value="STAS domain"/>
    <property type="match status" value="1"/>
</dbReference>
<dbReference type="CDD" id="cd07043">
    <property type="entry name" value="STAS_anti-anti-sigma_factors"/>
    <property type="match status" value="1"/>
</dbReference>
<gene>
    <name evidence="4" type="ORF">SAMN05421770_104396</name>
</gene>
<dbReference type="Proteomes" id="UP000198356">
    <property type="component" value="Unassembled WGS sequence"/>
</dbReference>
<evidence type="ECO:0000256" key="2">
    <source>
        <dbReference type="RuleBase" id="RU003749"/>
    </source>
</evidence>